<dbReference type="PROSITE" id="PS00463">
    <property type="entry name" value="ZN2_CY6_FUNGAL_1"/>
    <property type="match status" value="1"/>
</dbReference>
<feature type="domain" description="Zn(2)-C6 fungal-type" evidence="2">
    <location>
        <begin position="25"/>
        <end position="54"/>
    </location>
</feature>
<dbReference type="PANTHER" id="PTHR47655">
    <property type="entry name" value="QUINIC ACID UTILIZATION ACTIVATOR"/>
    <property type="match status" value="1"/>
</dbReference>
<evidence type="ECO:0000259" key="2">
    <source>
        <dbReference type="PROSITE" id="PS50048"/>
    </source>
</evidence>
<dbReference type="HOGENOM" id="CLU_445542_0_0_1"/>
<dbReference type="CDD" id="cd00067">
    <property type="entry name" value="GAL4"/>
    <property type="match status" value="1"/>
</dbReference>
<sequence length="613" mass="67525">MLLEDHHSYHTSNSGHVKKKRVGKACDSCRIKKTKCDGKKPCNRCLLDNKICVFTEKKKLKEKVHPPGYTELLETRLDLLSKLFEKLIDLAKPHLPEIEEVISKQKKNKSQRGGEVVLEEEEELEHEHENEQEQEHELKHEPEHKHKHKHEVEAEGDGGIFTDEDAENQAQQQQQQQHQHQHHHHNEHEYDLIPINQVIAYLIEKRGLLKNLPLEWEEGALIAANTDSTNMNTSSKLFAEHKYENASAGSSPKLRHSSVSSVSSKKIRVKQEPMSPNFSRTSSSEMPFQVNQNKFSLTSSSHEPPLSDLESDASNGNSDSISPPYLYGQPPMQPAASLFANNFTTSSKNSSMSSLNHRYEHHNLSNIGDSSSMSTSLTNNIMGNTPLFTPVLKRSPSSLTSFSQKLKTNSGNAINANGHIHKPQHHNKAPSIDTKRRNSSLSSPTSSVYNVLLSQPPSATMLFRDDFNRNYEPVEDALVMEGCSNFGNGIGVANANSNSNSNANSNTNNSSKNNNDGSSSNNGQIPFQNHFTGQHGEIFHDASGYYMNNSEAGGAPGANTAVGTGIGMGMNMSMGMGVSGLGAAGGIQTNGHAHYFDGLSGPYDPFINNNNAF</sequence>
<dbReference type="SUPFAM" id="SSF57701">
    <property type="entry name" value="Zn2/Cys6 DNA-binding domain"/>
    <property type="match status" value="1"/>
</dbReference>
<proteinExistence type="predicted"/>
<feature type="region of interest" description="Disordered" evidence="1">
    <location>
        <begin position="497"/>
        <end position="531"/>
    </location>
</feature>
<dbReference type="STRING" id="379508.A5E073"/>
<feature type="compositionally biased region" description="Basic and acidic residues" evidence="1">
    <location>
        <begin position="125"/>
        <end position="144"/>
    </location>
</feature>
<dbReference type="Proteomes" id="UP000001996">
    <property type="component" value="Unassembled WGS sequence"/>
</dbReference>
<keyword evidence="4" id="KW-1185">Reference proteome</keyword>
<evidence type="ECO:0000256" key="1">
    <source>
        <dbReference type="SAM" id="MobiDB-lite"/>
    </source>
</evidence>
<reference evidence="3 4" key="1">
    <citation type="journal article" date="2009" name="Nature">
        <title>Evolution of pathogenicity and sexual reproduction in eight Candida genomes.</title>
        <authorList>
            <person name="Butler G."/>
            <person name="Rasmussen M.D."/>
            <person name="Lin M.F."/>
            <person name="Santos M.A."/>
            <person name="Sakthikumar S."/>
            <person name="Munro C.A."/>
            <person name="Rheinbay E."/>
            <person name="Grabherr M."/>
            <person name="Forche A."/>
            <person name="Reedy J.L."/>
            <person name="Agrafioti I."/>
            <person name="Arnaud M.B."/>
            <person name="Bates S."/>
            <person name="Brown A.J."/>
            <person name="Brunke S."/>
            <person name="Costanzo M.C."/>
            <person name="Fitzpatrick D.A."/>
            <person name="de Groot P.W."/>
            <person name="Harris D."/>
            <person name="Hoyer L.L."/>
            <person name="Hube B."/>
            <person name="Klis F.M."/>
            <person name="Kodira C."/>
            <person name="Lennard N."/>
            <person name="Logue M.E."/>
            <person name="Martin R."/>
            <person name="Neiman A.M."/>
            <person name="Nikolaou E."/>
            <person name="Quail M.A."/>
            <person name="Quinn J."/>
            <person name="Santos M.C."/>
            <person name="Schmitzberger F.F."/>
            <person name="Sherlock G."/>
            <person name="Shah P."/>
            <person name="Silverstein K.A."/>
            <person name="Skrzypek M.S."/>
            <person name="Soll D."/>
            <person name="Staggs R."/>
            <person name="Stansfield I."/>
            <person name="Stumpf M.P."/>
            <person name="Sudbery P.E."/>
            <person name="Srikantha T."/>
            <person name="Zeng Q."/>
            <person name="Berman J."/>
            <person name="Berriman M."/>
            <person name="Heitman J."/>
            <person name="Gow N.A."/>
            <person name="Lorenz M.C."/>
            <person name="Birren B.W."/>
            <person name="Kellis M."/>
            <person name="Cuomo C.A."/>
        </authorList>
    </citation>
    <scope>NUCLEOTIDE SEQUENCE [LARGE SCALE GENOMIC DNA]</scope>
    <source>
        <strain evidence="4">ATCC 11503 / BCRC 21390 / CBS 2605 / JCM 1781 / NBRC 1676 / NRRL YB-4239</strain>
    </source>
</reference>
<organism evidence="3 4">
    <name type="scientific">Lodderomyces elongisporus (strain ATCC 11503 / CBS 2605 / JCM 1781 / NBRC 1676 / NRRL YB-4239)</name>
    <name type="common">Yeast</name>
    <name type="synonym">Saccharomyces elongisporus</name>
    <dbReference type="NCBI Taxonomy" id="379508"/>
    <lineage>
        <taxon>Eukaryota</taxon>
        <taxon>Fungi</taxon>
        <taxon>Dikarya</taxon>
        <taxon>Ascomycota</taxon>
        <taxon>Saccharomycotina</taxon>
        <taxon>Pichiomycetes</taxon>
        <taxon>Debaryomycetaceae</taxon>
        <taxon>Candida/Lodderomyces clade</taxon>
        <taxon>Lodderomyces</taxon>
    </lineage>
</organism>
<dbReference type="InterPro" id="IPR036864">
    <property type="entry name" value="Zn2-C6_fun-type_DNA-bd_sf"/>
</dbReference>
<dbReference type="OrthoDB" id="5600212at2759"/>
<feature type="compositionally biased region" description="Low complexity" evidence="1">
    <location>
        <begin position="497"/>
        <end position="523"/>
    </location>
</feature>
<feature type="region of interest" description="Disordered" evidence="1">
    <location>
        <begin position="104"/>
        <end position="153"/>
    </location>
</feature>
<dbReference type="PROSITE" id="PS50048">
    <property type="entry name" value="ZN2_CY6_FUNGAL_2"/>
    <property type="match status" value="1"/>
</dbReference>
<dbReference type="PANTHER" id="PTHR47655:SF3">
    <property type="entry name" value="ZN(II)2CYS6 TRANSCRIPTION FACTOR (EUROFUNG)"/>
    <property type="match status" value="1"/>
</dbReference>
<dbReference type="KEGG" id="lel:PVL30_003838"/>
<dbReference type="SMART" id="SM00066">
    <property type="entry name" value="GAL4"/>
    <property type="match status" value="1"/>
</dbReference>
<dbReference type="Pfam" id="PF00172">
    <property type="entry name" value="Zn_clus"/>
    <property type="match status" value="1"/>
</dbReference>
<dbReference type="InterPro" id="IPR001138">
    <property type="entry name" value="Zn2Cys6_DnaBD"/>
</dbReference>
<dbReference type="InParanoid" id="A5E073"/>
<dbReference type="GeneID" id="5233304"/>
<gene>
    <name evidence="3" type="ORF">LELG_03010</name>
</gene>
<feature type="region of interest" description="Disordered" evidence="1">
    <location>
        <begin position="409"/>
        <end position="449"/>
    </location>
</feature>
<dbReference type="Gene3D" id="4.10.240.10">
    <property type="entry name" value="Zn(2)-C6 fungal-type DNA-binding domain"/>
    <property type="match status" value="1"/>
</dbReference>
<dbReference type="GO" id="GO:0000981">
    <property type="term" value="F:DNA-binding transcription factor activity, RNA polymerase II-specific"/>
    <property type="evidence" value="ECO:0007669"/>
    <property type="project" value="InterPro"/>
</dbReference>
<dbReference type="AlphaFoldDB" id="A5E073"/>
<dbReference type="InterPro" id="IPR052783">
    <property type="entry name" value="Metabolic/Drug-Res_Regulator"/>
</dbReference>
<name>A5E073_LODEL</name>
<evidence type="ECO:0000313" key="4">
    <source>
        <dbReference type="Proteomes" id="UP000001996"/>
    </source>
</evidence>
<dbReference type="GO" id="GO:0008270">
    <property type="term" value="F:zinc ion binding"/>
    <property type="evidence" value="ECO:0007669"/>
    <property type="project" value="InterPro"/>
</dbReference>
<accession>A5E073</accession>
<protein>
    <recommendedName>
        <fullName evidence="2">Zn(2)-C6 fungal-type domain-containing protein</fullName>
    </recommendedName>
</protein>
<dbReference type="eggNOG" id="ENOG502S8N8">
    <property type="taxonomic scope" value="Eukaryota"/>
</dbReference>
<dbReference type="OMA" id="ANGHIHK"/>
<dbReference type="VEuPathDB" id="FungiDB:LELG_03010"/>
<evidence type="ECO:0000313" key="3">
    <source>
        <dbReference type="EMBL" id="EDK44831.1"/>
    </source>
</evidence>
<feature type="compositionally biased region" description="Polar residues" evidence="1">
    <location>
        <begin position="274"/>
        <end position="302"/>
    </location>
</feature>
<feature type="region of interest" description="Disordered" evidence="1">
    <location>
        <begin position="166"/>
        <end position="187"/>
    </location>
</feature>
<feature type="region of interest" description="Disordered" evidence="1">
    <location>
        <begin position="245"/>
        <end position="333"/>
    </location>
</feature>
<feature type="compositionally biased region" description="Basic residues" evidence="1">
    <location>
        <begin position="419"/>
        <end position="428"/>
    </location>
</feature>
<dbReference type="EMBL" id="CH981526">
    <property type="protein sequence ID" value="EDK44831.1"/>
    <property type="molecule type" value="Genomic_DNA"/>
</dbReference>
<feature type="compositionally biased region" description="Polar residues" evidence="1">
    <location>
        <begin position="312"/>
        <end position="321"/>
    </location>
</feature>